<comment type="caution">
    <text evidence="1">The sequence shown here is derived from an EMBL/GenBank/DDBJ whole genome shotgun (WGS) entry which is preliminary data.</text>
</comment>
<reference evidence="1 2" key="1">
    <citation type="journal article" date="2019" name="Sci. Rep.">
        <title>Orb-weaving spider Araneus ventricosus genome elucidates the spidroin gene catalogue.</title>
        <authorList>
            <person name="Kono N."/>
            <person name="Nakamura H."/>
            <person name="Ohtoshi R."/>
            <person name="Moran D.A.P."/>
            <person name="Shinohara A."/>
            <person name="Yoshida Y."/>
            <person name="Fujiwara M."/>
            <person name="Mori M."/>
            <person name="Tomita M."/>
            <person name="Arakawa K."/>
        </authorList>
    </citation>
    <scope>NUCLEOTIDE SEQUENCE [LARGE SCALE GENOMIC DNA]</scope>
</reference>
<dbReference type="AlphaFoldDB" id="A0A4Y2DT61"/>
<evidence type="ECO:0000313" key="2">
    <source>
        <dbReference type="Proteomes" id="UP000499080"/>
    </source>
</evidence>
<name>A0A4Y2DT61_ARAVE</name>
<gene>
    <name evidence="1" type="ORF">AVEN_172489_1</name>
</gene>
<organism evidence="1 2">
    <name type="scientific">Araneus ventricosus</name>
    <name type="common">Orbweaver spider</name>
    <name type="synonym">Epeira ventricosa</name>
    <dbReference type="NCBI Taxonomy" id="182803"/>
    <lineage>
        <taxon>Eukaryota</taxon>
        <taxon>Metazoa</taxon>
        <taxon>Ecdysozoa</taxon>
        <taxon>Arthropoda</taxon>
        <taxon>Chelicerata</taxon>
        <taxon>Arachnida</taxon>
        <taxon>Araneae</taxon>
        <taxon>Araneomorphae</taxon>
        <taxon>Entelegynae</taxon>
        <taxon>Araneoidea</taxon>
        <taxon>Araneidae</taxon>
        <taxon>Araneus</taxon>
    </lineage>
</organism>
<dbReference type="Proteomes" id="UP000499080">
    <property type="component" value="Unassembled WGS sequence"/>
</dbReference>
<proteinExistence type="predicted"/>
<accession>A0A4Y2DT61</accession>
<keyword evidence="2" id="KW-1185">Reference proteome</keyword>
<dbReference type="EMBL" id="BGPR01000415">
    <property type="protein sequence ID" value="GBM19018.1"/>
    <property type="molecule type" value="Genomic_DNA"/>
</dbReference>
<evidence type="ECO:0000313" key="1">
    <source>
        <dbReference type="EMBL" id="GBM19018.1"/>
    </source>
</evidence>
<protein>
    <submittedName>
        <fullName evidence="1">Uncharacterized protein</fullName>
    </submittedName>
</protein>
<sequence length="101" mass="11345">MTAGRQTDRLPVDRFCPKFDRNLQIMCQVHAPNFIPVSLIESPCPGGRVSASEPESHSNEDPPYIWACYTLNHTLRAKHPPFGAVRKFERRDTNSGAIPVV</sequence>